<dbReference type="InterPro" id="IPR002314">
    <property type="entry name" value="aa-tRNA-synt_IIb"/>
</dbReference>
<dbReference type="EMBL" id="FTNE01000007">
    <property type="protein sequence ID" value="SIQ61764.1"/>
    <property type="molecule type" value="Genomic_DNA"/>
</dbReference>
<dbReference type="GO" id="GO:0005524">
    <property type="term" value="F:ATP binding"/>
    <property type="evidence" value="ECO:0007669"/>
    <property type="project" value="UniProtKB-KW"/>
</dbReference>
<feature type="domain" description="Aminoacyl-transfer RNA synthetases class-II family profile" evidence="7">
    <location>
        <begin position="138"/>
        <end position="299"/>
    </location>
</feature>
<accession>A0A8G2CJV2</accession>
<evidence type="ECO:0000259" key="7">
    <source>
        <dbReference type="PROSITE" id="PS50862"/>
    </source>
</evidence>
<keyword evidence="5" id="KW-0648">Protein biosynthesis</keyword>
<proteinExistence type="predicted"/>
<dbReference type="GO" id="GO:0004812">
    <property type="term" value="F:aminoacyl-tRNA ligase activity"/>
    <property type="evidence" value="ECO:0007669"/>
    <property type="project" value="UniProtKB-KW"/>
</dbReference>
<keyword evidence="4" id="KW-0067">ATP-binding</keyword>
<dbReference type="InterPro" id="IPR006195">
    <property type="entry name" value="aa-tRNA-synth_II"/>
</dbReference>
<keyword evidence="1" id="KW-0963">Cytoplasm</keyword>
<dbReference type="Proteomes" id="UP000186308">
    <property type="component" value="Unassembled WGS sequence"/>
</dbReference>
<organism evidence="8 9">
    <name type="scientific">Acidiphilium rubrum</name>
    <dbReference type="NCBI Taxonomy" id="526"/>
    <lineage>
        <taxon>Bacteria</taxon>
        <taxon>Pseudomonadati</taxon>
        <taxon>Pseudomonadota</taxon>
        <taxon>Alphaproteobacteria</taxon>
        <taxon>Acetobacterales</taxon>
        <taxon>Acidocellaceae</taxon>
        <taxon>Acidiphilium</taxon>
    </lineage>
</organism>
<evidence type="ECO:0000256" key="1">
    <source>
        <dbReference type="ARBA" id="ARBA00022490"/>
    </source>
</evidence>
<dbReference type="Pfam" id="PF00587">
    <property type="entry name" value="tRNA-synt_2b"/>
    <property type="match status" value="1"/>
</dbReference>
<evidence type="ECO:0000256" key="3">
    <source>
        <dbReference type="ARBA" id="ARBA00022741"/>
    </source>
</evidence>
<dbReference type="NCBIfam" id="NF005479">
    <property type="entry name" value="PRK07080.1"/>
    <property type="match status" value="1"/>
</dbReference>
<evidence type="ECO:0000313" key="8">
    <source>
        <dbReference type="EMBL" id="SIQ61764.1"/>
    </source>
</evidence>
<evidence type="ECO:0000256" key="5">
    <source>
        <dbReference type="ARBA" id="ARBA00022917"/>
    </source>
</evidence>
<evidence type="ECO:0000256" key="4">
    <source>
        <dbReference type="ARBA" id="ARBA00022840"/>
    </source>
</evidence>
<evidence type="ECO:0000256" key="6">
    <source>
        <dbReference type="ARBA" id="ARBA00023146"/>
    </source>
</evidence>
<keyword evidence="9" id="KW-1185">Reference proteome</keyword>
<dbReference type="PROSITE" id="PS50862">
    <property type="entry name" value="AA_TRNA_LIGASE_II"/>
    <property type="match status" value="1"/>
</dbReference>
<gene>
    <name evidence="8" type="ORF">SAMN05421828_10710</name>
</gene>
<dbReference type="GO" id="GO:0006418">
    <property type="term" value="P:tRNA aminoacylation for protein translation"/>
    <property type="evidence" value="ECO:0007669"/>
    <property type="project" value="InterPro"/>
</dbReference>
<keyword evidence="6 8" id="KW-0030">Aminoacyl-tRNA synthetase</keyword>
<evidence type="ECO:0000313" key="9">
    <source>
        <dbReference type="Proteomes" id="UP000186308"/>
    </source>
</evidence>
<keyword evidence="3" id="KW-0547">Nucleotide-binding</keyword>
<dbReference type="Gene3D" id="3.30.930.10">
    <property type="entry name" value="Bira Bifunctional Protein, Domain 2"/>
    <property type="match status" value="1"/>
</dbReference>
<protein>
    <submittedName>
        <fullName evidence="8">tRNA synthetase class II core domain (G, H, P, S and T)</fullName>
    </submittedName>
</protein>
<evidence type="ECO:0000256" key="2">
    <source>
        <dbReference type="ARBA" id="ARBA00022598"/>
    </source>
</evidence>
<dbReference type="AlphaFoldDB" id="A0A8G2CJV2"/>
<reference evidence="8 9" key="1">
    <citation type="submission" date="2017-01" db="EMBL/GenBank/DDBJ databases">
        <authorList>
            <person name="Varghese N."/>
            <person name="Submissions S."/>
        </authorList>
    </citation>
    <scope>NUCLEOTIDE SEQUENCE [LARGE SCALE GENOMIC DNA]</scope>
    <source>
        <strain evidence="8 9">ATCC 35905</strain>
    </source>
</reference>
<name>A0A8G2CJV2_ACIRU</name>
<comment type="caution">
    <text evidence="8">The sequence shown here is derived from an EMBL/GenBank/DDBJ whole genome shotgun (WGS) entry which is preliminary data.</text>
</comment>
<dbReference type="SUPFAM" id="SSF55681">
    <property type="entry name" value="Class II aaRS and biotin synthetases"/>
    <property type="match status" value="1"/>
</dbReference>
<sequence>MLASAGILIPSTVAGLYGRGVLMERVAEFVSHWVNEAGVSDGAEFLRFPPLMPRRSFEDSGYFRNFPNLVGTVHCFCGDEEDHRLLMRTHDAGGDWTSQQSASDLVMVPAACYPVYPAVAARGPVAAAGQIFDVCSYCFRREPSQDPNRQQMFRQHERVYIGNPEGARAFRATWVDRAKELASLLGLPFQVVPANDPFFGRTGRIMIRGQIEQALKLELVTPSVAESGETACVSFNLHLDKMAQAFGLEFEDRTQPHTACVGFGLERLALAVFWHHGTDVGGWPRALVDALVSHGGRLP</sequence>
<keyword evidence="2" id="KW-0436">Ligase</keyword>
<dbReference type="InterPro" id="IPR045864">
    <property type="entry name" value="aa-tRNA-synth_II/BPL/LPL"/>
</dbReference>